<reference evidence="3 4" key="1">
    <citation type="submission" date="2019-12" db="EMBL/GenBank/DDBJ databases">
        <authorList>
            <person name="Scholz U."/>
            <person name="Mascher M."/>
            <person name="Fiebig A."/>
        </authorList>
    </citation>
    <scope>NUCLEOTIDE SEQUENCE</scope>
</reference>
<evidence type="ECO:0000256" key="1">
    <source>
        <dbReference type="SAM" id="MobiDB-lite"/>
    </source>
</evidence>
<dbReference type="EMBL" id="LR743589">
    <property type="protein sequence ID" value="CAA2615831.1"/>
    <property type="molecule type" value="Genomic_DNA"/>
</dbReference>
<dbReference type="PANTHER" id="PTHR46413:SF1">
    <property type="entry name" value="HEAVY METAL-ASSOCIATED ISOPRENYLATED PLANT PROTEIN 6"/>
    <property type="match status" value="1"/>
</dbReference>
<feature type="compositionally biased region" description="Basic and acidic residues" evidence="1">
    <location>
        <begin position="182"/>
        <end position="193"/>
    </location>
</feature>
<dbReference type="Proteomes" id="UP001189122">
    <property type="component" value="Unassembled WGS sequence"/>
</dbReference>
<sequence length="268" mass="28843">MGEMTGGNGTEGEKNKAEGGAKKKVDAAPVTVVFKVDLHCEGCAMKLKRSVKVFEGVEAVSADYSNSKLTVVGKVDPLELRERVESKIRKKVVLVSPNVPKKNTPPNDKKADDSKPKAPASSTVVLKIRLHCGGCIRRIRKSITKIKGVETVSFDPNEDLVTVKGTMDGETLPDLLRKKLRRSVEVAPSKKDNSAGGNKKKKGGNQAEGDGKEDSVGGEKISERKDGGGAKADPMEYLGGKQPYGYRFELAQPPLFFSDENPNACSIM</sequence>
<evidence type="ECO:0000259" key="2">
    <source>
        <dbReference type="PROSITE" id="PS50846"/>
    </source>
</evidence>
<proteinExistence type="predicted"/>
<dbReference type="EMBL" id="CACRZD030000002">
    <property type="protein sequence ID" value="CAA6655537.1"/>
    <property type="molecule type" value="Genomic_DNA"/>
</dbReference>
<gene>
    <name evidence="3" type="ORF">SI7747_02002077</name>
</gene>
<dbReference type="Pfam" id="PF00403">
    <property type="entry name" value="HMA"/>
    <property type="match status" value="2"/>
</dbReference>
<feature type="region of interest" description="Disordered" evidence="1">
    <location>
        <begin position="173"/>
        <end position="238"/>
    </location>
</feature>
<feature type="domain" description="HMA" evidence="2">
    <location>
        <begin position="29"/>
        <end position="96"/>
    </location>
</feature>
<feature type="compositionally biased region" description="Basic and acidic residues" evidence="1">
    <location>
        <begin position="107"/>
        <end position="116"/>
    </location>
</feature>
<keyword evidence="4" id="KW-1185">Reference proteome</keyword>
<dbReference type="CDD" id="cd00371">
    <property type="entry name" value="HMA"/>
    <property type="match status" value="2"/>
</dbReference>
<dbReference type="InterPro" id="IPR044594">
    <property type="entry name" value="HIPP01/3/5/6"/>
</dbReference>
<organism evidence="3">
    <name type="scientific">Spirodela intermedia</name>
    <name type="common">Intermediate duckweed</name>
    <dbReference type="NCBI Taxonomy" id="51605"/>
    <lineage>
        <taxon>Eukaryota</taxon>
        <taxon>Viridiplantae</taxon>
        <taxon>Streptophyta</taxon>
        <taxon>Embryophyta</taxon>
        <taxon>Tracheophyta</taxon>
        <taxon>Spermatophyta</taxon>
        <taxon>Magnoliopsida</taxon>
        <taxon>Liliopsida</taxon>
        <taxon>Araceae</taxon>
        <taxon>Lemnoideae</taxon>
        <taxon>Spirodela</taxon>
    </lineage>
</organism>
<dbReference type="InterPro" id="IPR036163">
    <property type="entry name" value="HMA_dom_sf"/>
</dbReference>
<dbReference type="GO" id="GO:0046872">
    <property type="term" value="F:metal ion binding"/>
    <property type="evidence" value="ECO:0007669"/>
    <property type="project" value="InterPro"/>
</dbReference>
<dbReference type="InterPro" id="IPR006121">
    <property type="entry name" value="HMA_dom"/>
</dbReference>
<feature type="domain" description="HMA" evidence="2">
    <location>
        <begin position="121"/>
        <end position="188"/>
    </location>
</feature>
<dbReference type="AlphaFoldDB" id="A0A7I8ICJ5"/>
<dbReference type="SUPFAM" id="SSF55008">
    <property type="entry name" value="HMA, heavy metal-associated domain"/>
    <property type="match status" value="2"/>
</dbReference>
<name>A0A7I8ICJ5_SPIIN</name>
<feature type="compositionally biased region" description="Basic and acidic residues" evidence="1">
    <location>
        <begin position="209"/>
        <end position="228"/>
    </location>
</feature>
<feature type="region of interest" description="Disordered" evidence="1">
    <location>
        <begin position="1"/>
        <end position="23"/>
    </location>
</feature>
<feature type="region of interest" description="Disordered" evidence="1">
    <location>
        <begin position="96"/>
        <end position="120"/>
    </location>
</feature>
<dbReference type="PROSITE" id="PS50846">
    <property type="entry name" value="HMA_2"/>
    <property type="match status" value="2"/>
</dbReference>
<dbReference type="Gene3D" id="3.30.70.100">
    <property type="match status" value="2"/>
</dbReference>
<evidence type="ECO:0000313" key="3">
    <source>
        <dbReference type="EMBL" id="CAA2615831.1"/>
    </source>
</evidence>
<protein>
    <recommendedName>
        <fullName evidence="2">HMA domain-containing protein</fullName>
    </recommendedName>
</protein>
<feature type="compositionally biased region" description="Basic and acidic residues" evidence="1">
    <location>
        <begin position="11"/>
        <end position="23"/>
    </location>
</feature>
<accession>A0A7I8ICJ5</accession>
<dbReference type="PANTHER" id="PTHR46413">
    <property type="entry name" value="HEAVY METAL-ASSOCIATED ISOPRENYLATED PLANT PROTEIN 6"/>
    <property type="match status" value="1"/>
</dbReference>
<feature type="compositionally biased region" description="Gly residues" evidence="1">
    <location>
        <begin position="1"/>
        <end position="10"/>
    </location>
</feature>
<evidence type="ECO:0000313" key="4">
    <source>
        <dbReference type="Proteomes" id="UP001189122"/>
    </source>
</evidence>